<dbReference type="Gene3D" id="3.40.50.300">
    <property type="entry name" value="P-loop containing nucleotide triphosphate hydrolases"/>
    <property type="match status" value="1"/>
</dbReference>
<dbReference type="KEGG" id="abat:CFX1CAM_1654"/>
<keyword evidence="3" id="KW-1185">Reference proteome</keyword>
<organism evidence="2 3">
    <name type="scientific">Candidatus Brevifilum fermentans</name>
    <dbReference type="NCBI Taxonomy" id="1986204"/>
    <lineage>
        <taxon>Bacteria</taxon>
        <taxon>Bacillati</taxon>
        <taxon>Chloroflexota</taxon>
        <taxon>Anaerolineae</taxon>
        <taxon>Anaerolineales</taxon>
        <taxon>Anaerolineaceae</taxon>
        <taxon>Candidatus Brevifilum</taxon>
    </lineage>
</organism>
<dbReference type="Pfam" id="PF01935">
    <property type="entry name" value="DUF87"/>
    <property type="match status" value="1"/>
</dbReference>
<dbReference type="InterPro" id="IPR002789">
    <property type="entry name" value="HerA_central"/>
</dbReference>
<evidence type="ECO:0000313" key="2">
    <source>
        <dbReference type="EMBL" id="SMX54719.1"/>
    </source>
</evidence>
<dbReference type="PANTHER" id="PTHR30121:SF6">
    <property type="entry name" value="SLR6007 PROTEIN"/>
    <property type="match status" value="1"/>
</dbReference>
<feature type="domain" description="Helicase HerA central" evidence="1">
    <location>
        <begin position="153"/>
        <end position="392"/>
    </location>
</feature>
<dbReference type="InterPro" id="IPR027417">
    <property type="entry name" value="P-loop_NTPase"/>
</dbReference>
<accession>A0A1Y6K7Z7</accession>
<gene>
    <name evidence="2" type="ORF">CFX1CAM_1654</name>
</gene>
<reference evidence="3" key="1">
    <citation type="submission" date="2017-05" db="EMBL/GenBank/DDBJ databases">
        <authorList>
            <person name="Kirkegaard R."/>
            <person name="Mcilroy J S."/>
        </authorList>
    </citation>
    <scope>NUCLEOTIDE SEQUENCE [LARGE SCALE GENOMIC DNA]</scope>
</reference>
<evidence type="ECO:0000313" key="3">
    <source>
        <dbReference type="Proteomes" id="UP000195514"/>
    </source>
</evidence>
<dbReference type="EMBL" id="LT859958">
    <property type="protein sequence ID" value="SMX54719.1"/>
    <property type="molecule type" value="Genomic_DNA"/>
</dbReference>
<protein>
    <recommendedName>
        <fullName evidence="1">Helicase HerA central domain-containing protein</fullName>
    </recommendedName>
</protein>
<dbReference type="InterPro" id="IPR051162">
    <property type="entry name" value="T4SS_component"/>
</dbReference>
<evidence type="ECO:0000259" key="1">
    <source>
        <dbReference type="Pfam" id="PF01935"/>
    </source>
</evidence>
<name>A0A1Y6K7Z7_9CHLR</name>
<dbReference type="PANTHER" id="PTHR30121">
    <property type="entry name" value="UNCHARACTERIZED PROTEIN YJGR-RELATED"/>
    <property type="match status" value="1"/>
</dbReference>
<proteinExistence type="predicted"/>
<dbReference type="OrthoDB" id="9758751at2"/>
<sequence>MAWIVLGEENGKVKLVSKARSTEEIPGILPKGSYLTIEDNEAQSKFLLRVDESSQFEPFTPSPLIIEMGLSGLYADETCRNILTAYRVKNISKRTDGKIDFIRPRMVARRSTQEEVNFALGGHEEGPKVFVATIHGGENQLLVDEEKRLISTKLPVDMFFHQMQITGKTGSGKTVAMKYLAQYFVEKMKGAVLAINVKDTDFLMMDRPTNTNNESIKKEWEDLDEQPHGIDNCVIYYPANTQIHAFKNISYEITQRITLNVKEIEPEALTGILQNITEIGAQNLPDIFRYWRDEKKGETFSEFVTYFTEAQDNPYFETLNSRGDKSGVMLHKGTYNSIRRNLNSSLEFFDNQDANSLDFDDILSTGKMSIINVAGEKGIQFGSILLRHLLKRIVQAKSEKRSDIPILIIIDEVHQFYNTESSREALGVLDTICRTGRSQEIGVIFSSQNPGDLPKGISNVVNSKIYFRSDGISGAHFKISSDEVQSLKPGYALVNIHNIPQLKIIKFPLSLAGV</sequence>
<dbReference type="SUPFAM" id="SSF52540">
    <property type="entry name" value="P-loop containing nucleoside triphosphate hydrolases"/>
    <property type="match status" value="1"/>
</dbReference>
<dbReference type="Proteomes" id="UP000195514">
    <property type="component" value="Chromosome I"/>
</dbReference>
<dbReference type="AlphaFoldDB" id="A0A1Y6K7Z7"/>
<dbReference type="RefSeq" id="WP_087862544.1">
    <property type="nucleotide sequence ID" value="NZ_LT859958.1"/>
</dbReference>